<dbReference type="RefSeq" id="WP_264326716.1">
    <property type="nucleotide sequence ID" value="NZ_JADEXQ010000079.1"/>
</dbReference>
<dbReference type="Pfam" id="PF17171">
    <property type="entry name" value="GST_C_6"/>
    <property type="match status" value="1"/>
</dbReference>
<name>A0A928VTD9_9CYAN</name>
<dbReference type="PANTHER" id="PTHR12289:SF41">
    <property type="entry name" value="FAILED AXON CONNECTIONS-RELATED"/>
    <property type="match status" value="1"/>
</dbReference>
<dbReference type="InterPro" id="IPR050931">
    <property type="entry name" value="Mito_Protein_Transport_Metaxin"/>
</dbReference>
<feature type="domain" description="GST C-terminal" evidence="1">
    <location>
        <begin position="83"/>
        <end position="234"/>
    </location>
</feature>
<dbReference type="InterPro" id="IPR036282">
    <property type="entry name" value="Glutathione-S-Trfase_C_sf"/>
</dbReference>
<dbReference type="AlphaFoldDB" id="A0A928VTD9"/>
<dbReference type="SFLD" id="SFLDG01200">
    <property type="entry name" value="SUF1.1"/>
    <property type="match status" value="1"/>
</dbReference>
<protein>
    <submittedName>
        <fullName evidence="2">Glutathione S-transferase family protein</fullName>
    </submittedName>
</protein>
<dbReference type="InterPro" id="IPR012336">
    <property type="entry name" value="Thioredoxin-like_fold"/>
</dbReference>
<evidence type="ECO:0000259" key="1">
    <source>
        <dbReference type="PROSITE" id="PS50405"/>
    </source>
</evidence>
<dbReference type="SFLD" id="SFLDS00019">
    <property type="entry name" value="Glutathione_Transferase_(cytos"/>
    <property type="match status" value="1"/>
</dbReference>
<dbReference type="GO" id="GO:0005737">
    <property type="term" value="C:cytoplasm"/>
    <property type="evidence" value="ECO:0007669"/>
    <property type="project" value="TreeGrafter"/>
</dbReference>
<keyword evidence="3" id="KW-1185">Reference proteome</keyword>
<dbReference type="CDD" id="cd03080">
    <property type="entry name" value="GST_N_Metaxin_like"/>
    <property type="match status" value="1"/>
</dbReference>
<dbReference type="InterPro" id="IPR026928">
    <property type="entry name" value="FAX/IsoI-like"/>
</dbReference>
<accession>A0A928VTD9</accession>
<dbReference type="Gene3D" id="1.20.1050.10">
    <property type="match status" value="1"/>
</dbReference>
<organism evidence="2 3">
    <name type="scientific">Romeriopsis navalis LEGE 11480</name>
    <dbReference type="NCBI Taxonomy" id="2777977"/>
    <lineage>
        <taxon>Bacteria</taxon>
        <taxon>Bacillati</taxon>
        <taxon>Cyanobacteriota</taxon>
        <taxon>Cyanophyceae</taxon>
        <taxon>Leptolyngbyales</taxon>
        <taxon>Leptolyngbyaceae</taxon>
        <taxon>Romeriopsis</taxon>
        <taxon>Romeriopsis navalis</taxon>
    </lineage>
</organism>
<evidence type="ECO:0000313" key="3">
    <source>
        <dbReference type="Proteomes" id="UP000625316"/>
    </source>
</evidence>
<dbReference type="Proteomes" id="UP000625316">
    <property type="component" value="Unassembled WGS sequence"/>
</dbReference>
<dbReference type="Pfam" id="PF17172">
    <property type="entry name" value="GST_N_4"/>
    <property type="match status" value="1"/>
</dbReference>
<comment type="caution">
    <text evidence="2">The sequence shown here is derived from an EMBL/GenBank/DDBJ whole genome shotgun (WGS) entry which is preliminary data.</text>
</comment>
<dbReference type="SUPFAM" id="SSF47616">
    <property type="entry name" value="GST C-terminal domain-like"/>
    <property type="match status" value="1"/>
</dbReference>
<dbReference type="InterPro" id="IPR040079">
    <property type="entry name" value="Glutathione_S-Trfase"/>
</dbReference>
<proteinExistence type="predicted"/>
<evidence type="ECO:0000313" key="2">
    <source>
        <dbReference type="EMBL" id="MBE9031889.1"/>
    </source>
</evidence>
<sequence length="234" mass="26355">MIALCQFAPAFGLRNASPFCLKLETYLRMADVAYVVEEYADLSTAPKGKMPYIKDGDRKIGDSTLVIDYLKATYGDPLDADLTPEQQAIALAMQRLIEDHFYWALVYSRWEEEVNWPLVKDAYFSELPPVIKQVIPGLARQNTRKNLKGQGMGLHSGEEIYAMGQKDLTAIATFLGDKPFFMGDQPTSLDASAYGSLSNVLCPLFDTPLLRHARQYPQLAAFCQRMEARYYADD</sequence>
<dbReference type="InterPro" id="IPR036249">
    <property type="entry name" value="Thioredoxin-like_sf"/>
</dbReference>
<dbReference type="SFLD" id="SFLDG01180">
    <property type="entry name" value="SUF1"/>
    <property type="match status" value="1"/>
</dbReference>
<dbReference type="CDD" id="cd03193">
    <property type="entry name" value="GST_C_Metaxin"/>
    <property type="match status" value="1"/>
</dbReference>
<dbReference type="InterPro" id="IPR033468">
    <property type="entry name" value="Metaxin_GST"/>
</dbReference>
<dbReference type="SUPFAM" id="SSF52833">
    <property type="entry name" value="Thioredoxin-like"/>
    <property type="match status" value="1"/>
</dbReference>
<dbReference type="PANTHER" id="PTHR12289">
    <property type="entry name" value="METAXIN RELATED"/>
    <property type="match status" value="1"/>
</dbReference>
<dbReference type="EMBL" id="JADEXQ010000079">
    <property type="protein sequence ID" value="MBE9031889.1"/>
    <property type="molecule type" value="Genomic_DNA"/>
</dbReference>
<reference evidence="2" key="1">
    <citation type="submission" date="2020-10" db="EMBL/GenBank/DDBJ databases">
        <authorList>
            <person name="Castelo-Branco R."/>
            <person name="Eusebio N."/>
            <person name="Adriana R."/>
            <person name="Vieira A."/>
            <person name="Brugerolle De Fraissinette N."/>
            <person name="Rezende De Castro R."/>
            <person name="Schneider M.P."/>
            <person name="Vasconcelos V."/>
            <person name="Leao P.N."/>
        </authorList>
    </citation>
    <scope>NUCLEOTIDE SEQUENCE</scope>
    <source>
        <strain evidence="2">LEGE 11480</strain>
    </source>
</reference>
<gene>
    <name evidence="2" type="ORF">IQ266_19320</name>
</gene>
<dbReference type="PROSITE" id="PS50405">
    <property type="entry name" value="GST_CTER"/>
    <property type="match status" value="1"/>
</dbReference>
<dbReference type="InterPro" id="IPR010987">
    <property type="entry name" value="Glutathione-S-Trfase_C-like"/>
</dbReference>
<dbReference type="Gene3D" id="3.40.30.10">
    <property type="entry name" value="Glutaredoxin"/>
    <property type="match status" value="1"/>
</dbReference>